<organism evidence="1 2">
    <name type="scientific">Glutamicibacter arilaitensis</name>
    <dbReference type="NCBI Taxonomy" id="256701"/>
    <lineage>
        <taxon>Bacteria</taxon>
        <taxon>Bacillati</taxon>
        <taxon>Actinomycetota</taxon>
        <taxon>Actinomycetes</taxon>
        <taxon>Micrococcales</taxon>
        <taxon>Micrococcaceae</taxon>
        <taxon>Glutamicibacter</taxon>
    </lineage>
</organism>
<evidence type="ECO:0000313" key="2">
    <source>
        <dbReference type="Proteomes" id="UP000235739"/>
    </source>
</evidence>
<dbReference type="EMBL" id="PNQX01000004">
    <property type="protein sequence ID" value="PMQ18729.1"/>
    <property type="molecule type" value="Genomic_DNA"/>
</dbReference>
<protein>
    <submittedName>
        <fullName evidence="1">Uncharacterized protein</fullName>
    </submittedName>
</protein>
<gene>
    <name evidence="1" type="ORF">CIK84_18290</name>
</gene>
<accession>A0A2N7RXV6</accession>
<sequence length="73" mass="8364">MTQKTLNLELSNDQFADLTNALEDHREYFKKRASEAQLGFGLDTGYWQSRAAEVQELLQLVQSTAKQKQQSSE</sequence>
<proteinExistence type="predicted"/>
<dbReference type="RefSeq" id="WP_102599267.1">
    <property type="nucleotide sequence ID" value="NZ_JABUYH010000034.1"/>
</dbReference>
<evidence type="ECO:0000313" key="1">
    <source>
        <dbReference type="EMBL" id="PMQ18729.1"/>
    </source>
</evidence>
<reference evidence="1 2" key="1">
    <citation type="journal article" date="2017" name="Elife">
        <title>Extensive horizontal gene transfer in cheese-associated bacteria.</title>
        <authorList>
            <person name="Bonham K.S."/>
            <person name="Wolfe B.E."/>
            <person name="Dutton R.J."/>
        </authorList>
    </citation>
    <scope>NUCLEOTIDE SEQUENCE [LARGE SCALE GENOMIC DNA]</scope>
    <source>
        <strain evidence="1 2">JB182</strain>
    </source>
</reference>
<comment type="caution">
    <text evidence="1">The sequence shown here is derived from an EMBL/GenBank/DDBJ whole genome shotgun (WGS) entry which is preliminary data.</text>
</comment>
<name>A0A2N7RXV6_9MICC</name>
<dbReference type="Proteomes" id="UP000235739">
    <property type="component" value="Unassembled WGS sequence"/>
</dbReference>
<dbReference type="AlphaFoldDB" id="A0A2N7RXV6"/>